<dbReference type="Proteomes" id="UP001203297">
    <property type="component" value="Unassembled WGS sequence"/>
</dbReference>
<dbReference type="AlphaFoldDB" id="A0AAD4M1T0"/>
<reference evidence="1" key="1">
    <citation type="journal article" date="2022" name="New Phytol.">
        <title>Evolutionary transition to the ectomycorrhizal habit in the genomes of a hyperdiverse lineage of mushroom-forming fungi.</title>
        <authorList>
            <person name="Looney B."/>
            <person name="Miyauchi S."/>
            <person name="Morin E."/>
            <person name="Drula E."/>
            <person name="Courty P.E."/>
            <person name="Kohler A."/>
            <person name="Kuo A."/>
            <person name="LaButti K."/>
            <person name="Pangilinan J."/>
            <person name="Lipzen A."/>
            <person name="Riley R."/>
            <person name="Andreopoulos W."/>
            <person name="He G."/>
            <person name="Johnson J."/>
            <person name="Nolan M."/>
            <person name="Tritt A."/>
            <person name="Barry K.W."/>
            <person name="Grigoriev I.V."/>
            <person name="Nagy L.G."/>
            <person name="Hibbett D."/>
            <person name="Henrissat B."/>
            <person name="Matheny P.B."/>
            <person name="Labbe J."/>
            <person name="Martin F.M."/>
        </authorList>
    </citation>
    <scope>NUCLEOTIDE SEQUENCE</scope>
    <source>
        <strain evidence="1">BPL690</strain>
    </source>
</reference>
<name>A0AAD4M1T0_9AGAM</name>
<comment type="caution">
    <text evidence="1">The sequence shown here is derived from an EMBL/GenBank/DDBJ whole genome shotgun (WGS) entry which is preliminary data.</text>
</comment>
<dbReference type="Gene3D" id="3.20.20.140">
    <property type="entry name" value="Metal-dependent hydrolases"/>
    <property type="match status" value="1"/>
</dbReference>
<dbReference type="EMBL" id="WTXG01000025">
    <property type="protein sequence ID" value="KAI0298998.1"/>
    <property type="molecule type" value="Genomic_DNA"/>
</dbReference>
<protein>
    <submittedName>
        <fullName evidence="1">Uncharacterized protein</fullName>
    </submittedName>
</protein>
<evidence type="ECO:0000313" key="2">
    <source>
        <dbReference type="Proteomes" id="UP001203297"/>
    </source>
</evidence>
<sequence length="60" mass="6690">VKLFADGALGSWGAALIAPYTDKPATQGFILTPPQTLHRLVERFYEDNFQVLCLTSSRTY</sequence>
<evidence type="ECO:0000313" key="1">
    <source>
        <dbReference type="EMBL" id="KAI0298998.1"/>
    </source>
</evidence>
<accession>A0AAD4M1T0</accession>
<organism evidence="1 2">
    <name type="scientific">Multifurca ochricompacta</name>
    <dbReference type="NCBI Taxonomy" id="376703"/>
    <lineage>
        <taxon>Eukaryota</taxon>
        <taxon>Fungi</taxon>
        <taxon>Dikarya</taxon>
        <taxon>Basidiomycota</taxon>
        <taxon>Agaricomycotina</taxon>
        <taxon>Agaricomycetes</taxon>
        <taxon>Russulales</taxon>
        <taxon>Russulaceae</taxon>
        <taxon>Multifurca</taxon>
    </lineage>
</organism>
<proteinExistence type="predicted"/>
<gene>
    <name evidence="1" type="ORF">B0F90DRAFT_1729916</name>
</gene>
<feature type="non-terminal residue" evidence="1">
    <location>
        <position position="60"/>
    </location>
</feature>
<keyword evidence="2" id="KW-1185">Reference proteome</keyword>